<dbReference type="InterPro" id="IPR035937">
    <property type="entry name" value="FPG_N"/>
</dbReference>
<dbReference type="CDD" id="cd08966">
    <property type="entry name" value="EcFpg-like_N"/>
    <property type="match status" value="1"/>
</dbReference>
<keyword evidence="12" id="KW-0456">Lyase</keyword>
<evidence type="ECO:0000259" key="17">
    <source>
        <dbReference type="PROSITE" id="PS51068"/>
    </source>
</evidence>
<evidence type="ECO:0000313" key="18">
    <source>
        <dbReference type="EMBL" id="SUZ87167.1"/>
    </source>
</evidence>
<evidence type="ECO:0000256" key="15">
    <source>
        <dbReference type="ARBA" id="ARBA00044632"/>
    </source>
</evidence>
<dbReference type="HAMAP" id="MF_00103">
    <property type="entry name" value="Fapy_DNA_glycosyl"/>
    <property type="match status" value="1"/>
</dbReference>
<comment type="cofactor">
    <cofactor evidence="2">
        <name>Zn(2+)</name>
        <dbReference type="ChEBI" id="CHEBI:29105"/>
    </cofactor>
</comment>
<name>A0A381RBF0_9ZZZZ</name>
<dbReference type="SUPFAM" id="SSF81624">
    <property type="entry name" value="N-terminal domain of MutM-like DNA repair proteins"/>
    <property type="match status" value="1"/>
</dbReference>
<dbReference type="GO" id="GO:0006284">
    <property type="term" value="P:base-excision repair"/>
    <property type="evidence" value="ECO:0007669"/>
    <property type="project" value="InterPro"/>
</dbReference>
<dbReference type="GO" id="GO:0140078">
    <property type="term" value="F:class I DNA-(apurinic or apyrimidinic site) endonuclease activity"/>
    <property type="evidence" value="ECO:0007669"/>
    <property type="project" value="UniProtKB-EC"/>
</dbReference>
<dbReference type="PROSITE" id="PS51068">
    <property type="entry name" value="FPG_CAT"/>
    <property type="match status" value="1"/>
</dbReference>
<dbReference type="Pfam" id="PF01149">
    <property type="entry name" value="Fapy_DNA_glyco"/>
    <property type="match status" value="1"/>
</dbReference>
<evidence type="ECO:0000256" key="13">
    <source>
        <dbReference type="ARBA" id="ARBA00023268"/>
    </source>
</evidence>
<evidence type="ECO:0000256" key="12">
    <source>
        <dbReference type="ARBA" id="ARBA00023239"/>
    </source>
</evidence>
<dbReference type="SMART" id="SM01232">
    <property type="entry name" value="H2TH"/>
    <property type="match status" value="1"/>
</dbReference>
<dbReference type="Gene3D" id="3.20.190.10">
    <property type="entry name" value="MutM-like, N-terminal"/>
    <property type="match status" value="1"/>
</dbReference>
<dbReference type="InterPro" id="IPR020629">
    <property type="entry name" value="FPG_Glyclase"/>
</dbReference>
<dbReference type="GO" id="GO:0034039">
    <property type="term" value="F:8-oxo-7,8-dihydroguanine DNA N-glycosylase activity"/>
    <property type="evidence" value="ECO:0007669"/>
    <property type="project" value="TreeGrafter"/>
</dbReference>
<evidence type="ECO:0000256" key="9">
    <source>
        <dbReference type="ARBA" id="ARBA00022833"/>
    </source>
</evidence>
<feature type="domain" description="Formamidopyrimidine-DNA glycosylase catalytic" evidence="17">
    <location>
        <begin position="2"/>
        <end position="113"/>
    </location>
</feature>
<dbReference type="GO" id="GO:0003684">
    <property type="term" value="F:damaged DNA binding"/>
    <property type="evidence" value="ECO:0007669"/>
    <property type="project" value="InterPro"/>
</dbReference>
<evidence type="ECO:0000256" key="5">
    <source>
        <dbReference type="ARBA" id="ARBA00022723"/>
    </source>
</evidence>
<keyword evidence="10" id="KW-0238">DNA-binding</keyword>
<reference evidence="18" key="1">
    <citation type="submission" date="2018-05" db="EMBL/GenBank/DDBJ databases">
        <authorList>
            <person name="Lanie J.A."/>
            <person name="Ng W.-L."/>
            <person name="Kazmierczak K.M."/>
            <person name="Andrzejewski T.M."/>
            <person name="Davidsen T.M."/>
            <person name="Wayne K.J."/>
            <person name="Tettelin H."/>
            <person name="Glass J.I."/>
            <person name="Rusch D."/>
            <person name="Podicherti R."/>
            <person name="Tsui H.-C.T."/>
            <person name="Winkler M.E."/>
        </authorList>
    </citation>
    <scope>NUCLEOTIDE SEQUENCE</scope>
</reference>
<evidence type="ECO:0000256" key="2">
    <source>
        <dbReference type="ARBA" id="ARBA00001947"/>
    </source>
</evidence>
<evidence type="ECO:0008006" key="19">
    <source>
        <dbReference type="Google" id="ProtNLM"/>
    </source>
</evidence>
<evidence type="ECO:0000256" key="1">
    <source>
        <dbReference type="ARBA" id="ARBA00001668"/>
    </source>
</evidence>
<evidence type="ECO:0000256" key="8">
    <source>
        <dbReference type="ARBA" id="ARBA00022801"/>
    </source>
</evidence>
<keyword evidence="6" id="KW-0227">DNA damage</keyword>
<dbReference type="SUPFAM" id="SSF46946">
    <property type="entry name" value="S13-like H2TH domain"/>
    <property type="match status" value="1"/>
</dbReference>
<proteinExistence type="inferred from homology"/>
<dbReference type="InterPro" id="IPR015887">
    <property type="entry name" value="DNA_glyclase_Znf_dom_DNA_BS"/>
</dbReference>
<evidence type="ECO:0000256" key="6">
    <source>
        <dbReference type="ARBA" id="ARBA00022763"/>
    </source>
</evidence>
<evidence type="ECO:0000256" key="4">
    <source>
        <dbReference type="ARBA" id="ARBA00011245"/>
    </source>
</evidence>
<comment type="similarity">
    <text evidence="3">Belongs to the FPG family.</text>
</comment>
<dbReference type="Gene3D" id="1.10.8.50">
    <property type="match status" value="1"/>
</dbReference>
<keyword evidence="7" id="KW-0863">Zinc-finger</keyword>
<comment type="subunit">
    <text evidence="4">Monomer.</text>
</comment>
<dbReference type="GO" id="GO:0008270">
    <property type="term" value="F:zinc ion binding"/>
    <property type="evidence" value="ECO:0007669"/>
    <property type="project" value="UniProtKB-KW"/>
</dbReference>
<evidence type="ECO:0000256" key="3">
    <source>
        <dbReference type="ARBA" id="ARBA00009409"/>
    </source>
</evidence>
<evidence type="ECO:0000256" key="14">
    <source>
        <dbReference type="ARBA" id="ARBA00023295"/>
    </source>
</evidence>
<dbReference type="PANTHER" id="PTHR22993">
    <property type="entry name" value="FORMAMIDOPYRIMIDINE-DNA GLYCOSYLASE"/>
    <property type="match status" value="1"/>
</dbReference>
<evidence type="ECO:0000256" key="11">
    <source>
        <dbReference type="ARBA" id="ARBA00023204"/>
    </source>
</evidence>
<dbReference type="NCBIfam" id="NF002211">
    <property type="entry name" value="PRK01103.1"/>
    <property type="match status" value="1"/>
</dbReference>
<dbReference type="FunFam" id="1.10.8.50:FF:000003">
    <property type="entry name" value="Formamidopyrimidine-DNA glycosylase"/>
    <property type="match status" value="1"/>
</dbReference>
<comment type="catalytic activity">
    <reaction evidence="1">
        <text>Hydrolysis of DNA containing ring-opened 7-methylguanine residues, releasing 2,6-diamino-4-hydroxy-5-(N-methyl)formamidopyrimidine.</text>
        <dbReference type="EC" id="3.2.2.23"/>
    </reaction>
</comment>
<dbReference type="PANTHER" id="PTHR22993:SF9">
    <property type="entry name" value="FORMAMIDOPYRIMIDINE-DNA GLYCOSYLASE"/>
    <property type="match status" value="1"/>
</dbReference>
<dbReference type="PROSITE" id="PS01242">
    <property type="entry name" value="ZF_FPG_1"/>
    <property type="match status" value="1"/>
</dbReference>
<keyword evidence="11" id="KW-0234">DNA repair</keyword>
<evidence type="ECO:0000259" key="16">
    <source>
        <dbReference type="PROSITE" id="PS51066"/>
    </source>
</evidence>
<dbReference type="SUPFAM" id="SSF57716">
    <property type="entry name" value="Glucocorticoid receptor-like (DNA-binding domain)"/>
    <property type="match status" value="1"/>
</dbReference>
<accession>A0A381RBF0</accession>
<evidence type="ECO:0000256" key="7">
    <source>
        <dbReference type="ARBA" id="ARBA00022771"/>
    </source>
</evidence>
<dbReference type="Pfam" id="PF06831">
    <property type="entry name" value="H2TH"/>
    <property type="match status" value="1"/>
</dbReference>
<gene>
    <name evidence="18" type="ORF">METZ01_LOCUS40021</name>
</gene>
<feature type="domain" description="FPG-type" evidence="16">
    <location>
        <begin position="239"/>
        <end position="273"/>
    </location>
</feature>
<organism evidence="18">
    <name type="scientific">marine metagenome</name>
    <dbReference type="NCBI Taxonomy" id="408172"/>
    <lineage>
        <taxon>unclassified sequences</taxon>
        <taxon>metagenomes</taxon>
        <taxon>ecological metagenomes</taxon>
    </lineage>
</organism>
<sequence>MPELPEVEVTKKSLEDCLKGRSIKSIDIREKRLRWNLNQTDLNNLIGQKIQTLTRRGKYILINTEPGSALLHLGMSGSIGILENDQSLKKHDHFDLIIDNNRIIRFNDPRRFGSFIWAGKRPEKHKLLSKLGPEPLENEFLGSHLYDLSKNRKTSIKAFIMNAQVVVGVGNIYASEVLFTSGIHPKRKANRISKDRYMQLASAIQKTLKRAIAKGGTTLRDFSYSHGGKKIGYFQQELFTYGREGSKCKNCSKPIKQIMLSGRSSFYCSGCQH</sequence>
<keyword evidence="8" id="KW-0378">Hydrolase</keyword>
<evidence type="ECO:0000256" key="10">
    <source>
        <dbReference type="ARBA" id="ARBA00023125"/>
    </source>
</evidence>
<dbReference type="InterPro" id="IPR012319">
    <property type="entry name" value="FPG_cat"/>
</dbReference>
<dbReference type="EMBL" id="UINC01001712">
    <property type="protein sequence ID" value="SUZ87167.1"/>
    <property type="molecule type" value="Genomic_DNA"/>
</dbReference>
<dbReference type="InterPro" id="IPR015886">
    <property type="entry name" value="H2TH_FPG"/>
</dbReference>
<dbReference type="InterPro" id="IPR010979">
    <property type="entry name" value="Ribosomal_uS13-like_H2TH"/>
</dbReference>
<keyword evidence="13" id="KW-0511">Multifunctional enzyme</keyword>
<dbReference type="InterPro" id="IPR000214">
    <property type="entry name" value="Znf_DNA_glyclase/AP_lyase"/>
</dbReference>
<keyword evidence="5" id="KW-0479">Metal-binding</keyword>
<keyword evidence="14" id="KW-0326">Glycosidase</keyword>
<comment type="catalytic activity">
    <reaction evidence="15">
        <text>2'-deoxyribonucleotide-(2'-deoxyribose 5'-phosphate)-2'-deoxyribonucleotide-DNA = a 3'-end 2'-deoxyribonucleotide-(2,3-dehydro-2,3-deoxyribose 5'-phosphate)-DNA + a 5'-end 5'-phospho-2'-deoxyribonucleoside-DNA + H(+)</text>
        <dbReference type="Rhea" id="RHEA:66592"/>
        <dbReference type="Rhea" id="RHEA-COMP:13180"/>
        <dbReference type="Rhea" id="RHEA-COMP:16897"/>
        <dbReference type="Rhea" id="RHEA-COMP:17067"/>
        <dbReference type="ChEBI" id="CHEBI:15378"/>
        <dbReference type="ChEBI" id="CHEBI:136412"/>
        <dbReference type="ChEBI" id="CHEBI:157695"/>
        <dbReference type="ChEBI" id="CHEBI:167181"/>
        <dbReference type="EC" id="4.2.99.18"/>
    </reaction>
</comment>
<protein>
    <recommendedName>
        <fullName evidence="19">Formamidopyrimidine-DNA glycosylase catalytic domain-containing protein</fullName>
    </recommendedName>
</protein>
<dbReference type="SMART" id="SM00898">
    <property type="entry name" value="Fapy_DNA_glyco"/>
    <property type="match status" value="1"/>
</dbReference>
<dbReference type="AlphaFoldDB" id="A0A381RBF0"/>
<dbReference type="PROSITE" id="PS51066">
    <property type="entry name" value="ZF_FPG_2"/>
    <property type="match status" value="1"/>
</dbReference>
<keyword evidence="9" id="KW-0862">Zinc</keyword>
<dbReference type="NCBIfam" id="TIGR00577">
    <property type="entry name" value="fpg"/>
    <property type="match status" value="1"/>
</dbReference>